<dbReference type="RefSeq" id="WP_086471151.1">
    <property type="nucleotide sequence ID" value="NZ_FXWK01000002.1"/>
</dbReference>
<dbReference type="InterPro" id="IPR027417">
    <property type="entry name" value="P-loop_NTPase"/>
</dbReference>
<evidence type="ECO:0000256" key="1">
    <source>
        <dbReference type="ARBA" id="ARBA00004417"/>
    </source>
</evidence>
<dbReference type="Pfam" id="PF08352">
    <property type="entry name" value="oligo_HPY"/>
    <property type="match status" value="2"/>
</dbReference>
<dbReference type="PROSITE" id="PS50893">
    <property type="entry name" value="ABC_TRANSPORTER_2"/>
    <property type="match status" value="2"/>
</dbReference>
<dbReference type="PANTHER" id="PTHR43776">
    <property type="entry name" value="TRANSPORT ATP-BINDING PROTEIN"/>
    <property type="match status" value="1"/>
</dbReference>
<dbReference type="SUPFAM" id="SSF52540">
    <property type="entry name" value="P-loop containing nucleoside triphosphate hydrolases"/>
    <property type="match status" value="2"/>
</dbReference>
<dbReference type="InterPro" id="IPR003593">
    <property type="entry name" value="AAA+_ATPase"/>
</dbReference>
<evidence type="ECO:0000256" key="4">
    <source>
        <dbReference type="ARBA" id="ARBA00022741"/>
    </source>
</evidence>
<evidence type="ECO:0000256" key="5">
    <source>
        <dbReference type="ARBA" id="ARBA00022840"/>
    </source>
</evidence>
<dbReference type="NCBIfam" id="NF008453">
    <property type="entry name" value="PRK11308.1"/>
    <property type="match status" value="2"/>
</dbReference>
<dbReference type="InterPro" id="IPR050319">
    <property type="entry name" value="ABC_transp_ATP-bind"/>
</dbReference>
<feature type="domain" description="ABC transporter" evidence="6">
    <location>
        <begin position="303"/>
        <end position="558"/>
    </location>
</feature>
<dbReference type="NCBIfam" id="NF007739">
    <property type="entry name" value="PRK10419.1"/>
    <property type="match status" value="2"/>
</dbReference>
<dbReference type="Proteomes" id="UP000194474">
    <property type="component" value="Unassembled WGS sequence"/>
</dbReference>
<dbReference type="CDD" id="cd03257">
    <property type="entry name" value="ABC_NikE_OppD_transporters"/>
    <property type="match status" value="2"/>
</dbReference>
<evidence type="ECO:0000313" key="7">
    <source>
        <dbReference type="EMBL" id="SMQ85488.1"/>
    </source>
</evidence>
<sequence length="579" mass="63805">MHVAQVSAAPDAPQTDADVVLSVDHLSLDFRLRNEVLHAARDVSFKLRRGKTLCLVGESGSGKSVTARALMRIIDRNGAIANGSITLYGDGQPIDIAQLDERSRALLAIRGGRIGLIFQEPMSSLSPVHTIGSQVIEAVRLHTDLGKAEARARAIELLRQVEIPNPEQMIDRYTFEFSGGMRQRAMIAMALAANPEVLIADEPTTALDVTTQAEILDLIKRLQVSRGMAMLLITHDMGVVAEVADEVAVMHFGRIVESGPVDEIFHDPKHDYTRRLLNSTVKLEQNRRAATRTENMTDRPVVLSARNITKTYGAATSWFGGNKHALTAVDNVSFDLHSGENLGIVGESGSGKTTLGRTLLRIVEPTSGQILFHPDSPEQLDITALSKRQLRGFHRQVRLIFQDPFASLNPRMTVRDIVGDPLVVGGQRNSKAIEDRVCELLELVGLDPTMRERYPHAFSGGQRQRIGIARALALDPKIIIADEATAALDVSIRAQILDLLLDVQKRLDLSFIFISHDISVVRYFCDRVAVMHRGKLVELGPAEQICTAPQEAYTKSLISAVPNPDPRNKRMLHRTRFTA</sequence>
<feature type="domain" description="ABC transporter" evidence="6">
    <location>
        <begin position="23"/>
        <end position="277"/>
    </location>
</feature>
<protein>
    <submittedName>
        <fullName evidence="7">Peptide/nickel transport system ATP-binding protein</fullName>
    </submittedName>
</protein>
<dbReference type="OrthoDB" id="9802264at2"/>
<gene>
    <name evidence="7" type="ORF">SAMN06295905_2765</name>
</gene>
<dbReference type="PROSITE" id="PS00211">
    <property type="entry name" value="ABC_TRANSPORTER_1"/>
    <property type="match status" value="2"/>
</dbReference>
<dbReference type="SMART" id="SM00382">
    <property type="entry name" value="AAA"/>
    <property type="match status" value="2"/>
</dbReference>
<evidence type="ECO:0000259" key="6">
    <source>
        <dbReference type="PROSITE" id="PS50893"/>
    </source>
</evidence>
<name>A0A1Y6G9V1_9HYPH</name>
<evidence type="ECO:0000313" key="8">
    <source>
        <dbReference type="Proteomes" id="UP000194474"/>
    </source>
</evidence>
<proteinExistence type="inferred from homology"/>
<comment type="subcellular location">
    <subcellularLocation>
        <location evidence="1">Cell inner membrane</location>
        <topology evidence="1">Peripheral membrane protein</topology>
    </subcellularLocation>
</comment>
<dbReference type="FunFam" id="3.40.50.300:FF:000016">
    <property type="entry name" value="Oligopeptide ABC transporter ATP-binding component"/>
    <property type="match status" value="1"/>
</dbReference>
<dbReference type="GO" id="GO:0005886">
    <property type="term" value="C:plasma membrane"/>
    <property type="evidence" value="ECO:0007669"/>
    <property type="project" value="UniProtKB-SubCell"/>
</dbReference>
<dbReference type="InterPro" id="IPR013563">
    <property type="entry name" value="Oligopep_ABC_C"/>
</dbReference>
<dbReference type="InterPro" id="IPR017871">
    <property type="entry name" value="ABC_transporter-like_CS"/>
</dbReference>
<evidence type="ECO:0000256" key="2">
    <source>
        <dbReference type="ARBA" id="ARBA00005417"/>
    </source>
</evidence>
<organism evidence="7 8">
    <name type="scientific">Devosia lucknowensis</name>
    <dbReference type="NCBI Taxonomy" id="1096929"/>
    <lineage>
        <taxon>Bacteria</taxon>
        <taxon>Pseudomonadati</taxon>
        <taxon>Pseudomonadota</taxon>
        <taxon>Alphaproteobacteria</taxon>
        <taxon>Hyphomicrobiales</taxon>
        <taxon>Devosiaceae</taxon>
        <taxon>Devosia</taxon>
    </lineage>
</organism>
<dbReference type="Gene3D" id="3.40.50.300">
    <property type="entry name" value="P-loop containing nucleotide triphosphate hydrolases"/>
    <property type="match status" value="2"/>
</dbReference>
<keyword evidence="3" id="KW-0813">Transport</keyword>
<dbReference type="GO" id="GO:0055085">
    <property type="term" value="P:transmembrane transport"/>
    <property type="evidence" value="ECO:0007669"/>
    <property type="project" value="UniProtKB-ARBA"/>
</dbReference>
<comment type="similarity">
    <text evidence="2">Belongs to the ABC transporter superfamily.</text>
</comment>
<keyword evidence="4" id="KW-0547">Nucleotide-binding</keyword>
<reference evidence="8" key="1">
    <citation type="submission" date="2017-04" db="EMBL/GenBank/DDBJ databases">
        <authorList>
            <person name="Varghese N."/>
            <person name="Submissions S."/>
        </authorList>
    </citation>
    <scope>NUCLEOTIDE SEQUENCE [LARGE SCALE GENOMIC DNA]</scope>
</reference>
<dbReference type="GO" id="GO:0015833">
    <property type="term" value="P:peptide transport"/>
    <property type="evidence" value="ECO:0007669"/>
    <property type="project" value="InterPro"/>
</dbReference>
<accession>A0A1Y6G9V1</accession>
<dbReference type="PANTHER" id="PTHR43776:SF7">
    <property type="entry name" value="D,D-DIPEPTIDE TRANSPORT ATP-BINDING PROTEIN DDPF-RELATED"/>
    <property type="match status" value="1"/>
</dbReference>
<keyword evidence="8" id="KW-1185">Reference proteome</keyword>
<evidence type="ECO:0000256" key="3">
    <source>
        <dbReference type="ARBA" id="ARBA00022448"/>
    </source>
</evidence>
<dbReference type="Pfam" id="PF00005">
    <property type="entry name" value="ABC_tran"/>
    <property type="match status" value="2"/>
</dbReference>
<keyword evidence="5 7" id="KW-0067">ATP-binding</keyword>
<dbReference type="GO" id="GO:0016887">
    <property type="term" value="F:ATP hydrolysis activity"/>
    <property type="evidence" value="ECO:0007669"/>
    <property type="project" value="InterPro"/>
</dbReference>
<dbReference type="EMBL" id="FXWK01000002">
    <property type="protein sequence ID" value="SMQ85488.1"/>
    <property type="molecule type" value="Genomic_DNA"/>
</dbReference>
<dbReference type="AlphaFoldDB" id="A0A1Y6G9V1"/>
<dbReference type="GO" id="GO:0005524">
    <property type="term" value="F:ATP binding"/>
    <property type="evidence" value="ECO:0007669"/>
    <property type="project" value="UniProtKB-KW"/>
</dbReference>
<dbReference type="InterPro" id="IPR003439">
    <property type="entry name" value="ABC_transporter-like_ATP-bd"/>
</dbReference>